<protein>
    <submittedName>
        <fullName evidence="1">Uncharacterized protein</fullName>
    </submittedName>
</protein>
<accession>A0AAC9BHJ2</accession>
<evidence type="ECO:0000313" key="2">
    <source>
        <dbReference type="Proteomes" id="UP000077927"/>
    </source>
</evidence>
<dbReference type="EMBL" id="CP012605">
    <property type="protein sequence ID" value="ANH72790.1"/>
    <property type="molecule type" value="Genomic_DNA"/>
</dbReference>
<dbReference type="AlphaFoldDB" id="A0AAC9BHJ2"/>
<reference evidence="1 2" key="1">
    <citation type="submission" date="2015-09" db="EMBL/GenBank/DDBJ databases">
        <authorList>
            <person name="Xu Y."/>
            <person name="Nagy A."/>
            <person name="Liu N.T."/>
            <person name="Nou X."/>
        </authorList>
    </citation>
    <scope>NUCLEOTIDE SEQUENCE [LARGE SCALE GENOMIC DNA]</scope>
    <source>
        <strain evidence="1 2">FC1138</strain>
    </source>
</reference>
<name>A0AAC9BHJ2_9RALS</name>
<proteinExistence type="predicted"/>
<gene>
    <name evidence="1" type="ORF">ACS15_3200</name>
</gene>
<organism evidence="1 2">
    <name type="scientific">Ralstonia insidiosa</name>
    <dbReference type="NCBI Taxonomy" id="190721"/>
    <lineage>
        <taxon>Bacteria</taxon>
        <taxon>Pseudomonadati</taxon>
        <taxon>Pseudomonadota</taxon>
        <taxon>Betaproteobacteria</taxon>
        <taxon>Burkholderiales</taxon>
        <taxon>Burkholderiaceae</taxon>
        <taxon>Ralstonia</taxon>
    </lineage>
</organism>
<evidence type="ECO:0000313" key="1">
    <source>
        <dbReference type="EMBL" id="ANH72790.1"/>
    </source>
</evidence>
<sequence length="45" mass="4587">MVGRCLLGSRLGRGKRGCIHGAPIIAAGADATLPPRKCVTAGTQR</sequence>
<dbReference type="Proteomes" id="UP000077927">
    <property type="component" value="Chromosome 1"/>
</dbReference>
<dbReference type="KEGG" id="rin:ACS15_3200"/>